<feature type="non-terminal residue" evidence="3">
    <location>
        <position position="1"/>
    </location>
</feature>
<dbReference type="Proteomes" id="UP000694865">
    <property type="component" value="Unplaced"/>
</dbReference>
<dbReference type="GeneID" id="102801890"/>
<accession>A0ABM0M110</accession>
<dbReference type="RefSeq" id="XP_006813701.1">
    <property type="nucleotide sequence ID" value="XM_006813638.1"/>
</dbReference>
<protein>
    <submittedName>
        <fullName evidence="3">Uncharacterized protein LOC102801890</fullName>
    </submittedName>
</protein>
<proteinExistence type="predicted"/>
<evidence type="ECO:0000313" key="2">
    <source>
        <dbReference type="Proteomes" id="UP000694865"/>
    </source>
</evidence>
<sequence length="203" mass="23045">PDARQHSKHVLSCKHVSFVRVVQAIVDIGKAVKQKNGQEVLSVIQKYENLLFATDLKPLAERCELCEKTAFQDHNLQFYHNYNRYYLEALVISFQPLKLVDFMNSATSEKVSEKVETKDAAVATKNGDEKALEDSKASVDKSDTDEKDDITTQESAELIEDNVKKESDAENKDEAVSADKRQKFFSDAEFSELKSKFDREKAT</sequence>
<feature type="region of interest" description="Disordered" evidence="1">
    <location>
        <begin position="113"/>
        <end position="178"/>
    </location>
</feature>
<name>A0ABM0M110_SACKO</name>
<gene>
    <name evidence="3" type="primary">LOC102801890</name>
</gene>
<feature type="non-terminal residue" evidence="3">
    <location>
        <position position="203"/>
    </location>
</feature>
<organism evidence="2 3">
    <name type="scientific">Saccoglossus kowalevskii</name>
    <name type="common">Acorn worm</name>
    <dbReference type="NCBI Taxonomy" id="10224"/>
    <lineage>
        <taxon>Eukaryota</taxon>
        <taxon>Metazoa</taxon>
        <taxon>Hemichordata</taxon>
        <taxon>Enteropneusta</taxon>
        <taxon>Harrimaniidae</taxon>
        <taxon>Saccoglossus</taxon>
    </lineage>
</organism>
<keyword evidence="2" id="KW-1185">Reference proteome</keyword>
<feature type="compositionally biased region" description="Basic and acidic residues" evidence="1">
    <location>
        <begin position="161"/>
        <end position="178"/>
    </location>
</feature>
<feature type="compositionally biased region" description="Basic and acidic residues" evidence="1">
    <location>
        <begin position="126"/>
        <end position="144"/>
    </location>
</feature>
<evidence type="ECO:0000256" key="1">
    <source>
        <dbReference type="SAM" id="MobiDB-lite"/>
    </source>
</evidence>
<evidence type="ECO:0000313" key="3">
    <source>
        <dbReference type="RefSeq" id="XP_006813701.1"/>
    </source>
</evidence>
<reference evidence="3" key="1">
    <citation type="submission" date="2025-08" db="UniProtKB">
        <authorList>
            <consortium name="RefSeq"/>
        </authorList>
    </citation>
    <scope>IDENTIFICATION</scope>
    <source>
        <tissue evidence="3">Testes</tissue>
    </source>
</reference>